<proteinExistence type="predicted"/>
<protein>
    <submittedName>
        <fullName evidence="2">Uncharacterized protein</fullName>
    </submittedName>
</protein>
<sequence length="98" mass="11295">MAMEDKTWEVPSLRKSMTYITKAKLQCSVGTTPGFDGSEYELPLKSSNRTLRRLVGEKEEKLSNVKNSSRSFLGTAKIRDSFDFEYCHHLQKIFDKKV</sequence>
<dbReference type="WBParaSite" id="nRc.2.0.1.t07586-RA">
    <property type="protein sequence ID" value="nRc.2.0.1.t07586-RA"/>
    <property type="gene ID" value="nRc.2.0.1.g07586"/>
</dbReference>
<accession>A0A915I0D3</accession>
<organism evidence="1 2">
    <name type="scientific">Romanomermis culicivorax</name>
    <name type="common">Nematode worm</name>
    <dbReference type="NCBI Taxonomy" id="13658"/>
    <lineage>
        <taxon>Eukaryota</taxon>
        <taxon>Metazoa</taxon>
        <taxon>Ecdysozoa</taxon>
        <taxon>Nematoda</taxon>
        <taxon>Enoplea</taxon>
        <taxon>Dorylaimia</taxon>
        <taxon>Mermithida</taxon>
        <taxon>Mermithoidea</taxon>
        <taxon>Mermithidae</taxon>
        <taxon>Romanomermis</taxon>
    </lineage>
</organism>
<reference evidence="2" key="1">
    <citation type="submission" date="2022-11" db="UniProtKB">
        <authorList>
            <consortium name="WormBaseParasite"/>
        </authorList>
    </citation>
    <scope>IDENTIFICATION</scope>
</reference>
<evidence type="ECO:0000313" key="2">
    <source>
        <dbReference type="WBParaSite" id="nRc.2.0.1.t07586-RA"/>
    </source>
</evidence>
<dbReference type="Proteomes" id="UP000887565">
    <property type="component" value="Unplaced"/>
</dbReference>
<dbReference type="AlphaFoldDB" id="A0A915I0D3"/>
<keyword evidence="1" id="KW-1185">Reference proteome</keyword>
<evidence type="ECO:0000313" key="1">
    <source>
        <dbReference type="Proteomes" id="UP000887565"/>
    </source>
</evidence>
<name>A0A915I0D3_ROMCU</name>